<keyword evidence="8" id="KW-1185">Reference proteome</keyword>
<comment type="caution">
    <text evidence="7">The sequence shown here is derived from an EMBL/GenBank/DDBJ whole genome shotgun (WGS) entry which is preliminary data.</text>
</comment>
<evidence type="ECO:0000313" key="8">
    <source>
        <dbReference type="Proteomes" id="UP001200642"/>
    </source>
</evidence>
<feature type="active site" evidence="5">
    <location>
        <position position="15"/>
    </location>
</feature>
<dbReference type="PANTHER" id="PTHR11717">
    <property type="entry name" value="LOW MOLECULAR WEIGHT PROTEIN TYROSINE PHOSPHATASE"/>
    <property type="match status" value="1"/>
</dbReference>
<keyword evidence="3" id="KW-0378">Hydrolase</keyword>
<proteinExistence type="inferred from homology"/>
<dbReference type="InterPro" id="IPR036196">
    <property type="entry name" value="Ptyr_pPase_sf"/>
</dbReference>
<name>A0AAE3EU05_9FLAO</name>
<evidence type="ECO:0000256" key="5">
    <source>
        <dbReference type="PIRSR" id="PIRSR617867-1"/>
    </source>
</evidence>
<dbReference type="SMART" id="SM00226">
    <property type="entry name" value="LMWPc"/>
    <property type="match status" value="1"/>
</dbReference>
<dbReference type="Proteomes" id="UP001200642">
    <property type="component" value="Unassembled WGS sequence"/>
</dbReference>
<gene>
    <name evidence="7" type="ORF">K8352_10060</name>
</gene>
<dbReference type="SUPFAM" id="SSF52788">
    <property type="entry name" value="Phosphotyrosine protein phosphatases I"/>
    <property type="match status" value="1"/>
</dbReference>
<dbReference type="InterPro" id="IPR050438">
    <property type="entry name" value="LMW_PTPase"/>
</dbReference>
<protein>
    <recommendedName>
        <fullName evidence="2">protein-tyrosine-phosphatase</fullName>
        <ecNumber evidence="2">3.1.3.48</ecNumber>
    </recommendedName>
</protein>
<dbReference type="PANTHER" id="PTHR11717:SF7">
    <property type="entry name" value="LOW MOLECULAR WEIGHT PHOSPHOTYROSINE PROTEIN PHOSPHATASE"/>
    <property type="match status" value="1"/>
</dbReference>
<keyword evidence="4" id="KW-0904">Protein phosphatase</keyword>
<evidence type="ECO:0000256" key="2">
    <source>
        <dbReference type="ARBA" id="ARBA00013064"/>
    </source>
</evidence>
<reference evidence="7" key="1">
    <citation type="submission" date="2023-02" db="EMBL/GenBank/DDBJ databases">
        <title>Genome of Flavobacteriaceae gen. nov. sp. strain F89.</title>
        <authorList>
            <person name="Wang Y."/>
        </authorList>
    </citation>
    <scope>NUCLEOTIDE SEQUENCE</scope>
    <source>
        <strain evidence="7">F89</strain>
    </source>
</reference>
<accession>A0AAE3EU05</accession>
<dbReference type="CDD" id="cd16343">
    <property type="entry name" value="LMWPTP"/>
    <property type="match status" value="1"/>
</dbReference>
<evidence type="ECO:0000256" key="4">
    <source>
        <dbReference type="ARBA" id="ARBA00022912"/>
    </source>
</evidence>
<dbReference type="Gene3D" id="3.40.50.2300">
    <property type="match status" value="1"/>
</dbReference>
<dbReference type="AlphaFoldDB" id="A0AAE3EU05"/>
<evidence type="ECO:0000256" key="1">
    <source>
        <dbReference type="ARBA" id="ARBA00011063"/>
    </source>
</evidence>
<dbReference type="GO" id="GO:0004725">
    <property type="term" value="F:protein tyrosine phosphatase activity"/>
    <property type="evidence" value="ECO:0007669"/>
    <property type="project" value="UniProtKB-EC"/>
</dbReference>
<evidence type="ECO:0000256" key="3">
    <source>
        <dbReference type="ARBA" id="ARBA00022801"/>
    </source>
</evidence>
<comment type="similarity">
    <text evidence="1">Belongs to the low molecular weight phosphotyrosine protein phosphatase family.</text>
</comment>
<evidence type="ECO:0000259" key="6">
    <source>
        <dbReference type="SMART" id="SM00226"/>
    </source>
</evidence>
<sequence>MATKILMVCLGNICRSPLAEGILKSKADPKNIQVDSAGTGNYHIGNPPDSRSIAVAYRNGIDISAQRCRQFHPRDFKEFDLIYAMDRKNFENIVQLAEDKQDMAKVRLLMQEVDMGITEVPDPYDGEADDFETVYYLIDTACGAIAKRLQTLN</sequence>
<organism evidence="7 8">
    <name type="scientific">Cerina litoralis</name>
    <dbReference type="NCBI Taxonomy" id="2874477"/>
    <lineage>
        <taxon>Bacteria</taxon>
        <taxon>Pseudomonadati</taxon>
        <taxon>Bacteroidota</taxon>
        <taxon>Flavobacteriia</taxon>
        <taxon>Flavobacteriales</taxon>
        <taxon>Flavobacteriaceae</taxon>
        <taxon>Cerina</taxon>
    </lineage>
</organism>
<dbReference type="InterPro" id="IPR017867">
    <property type="entry name" value="Tyr_phospatase_low_mol_wt"/>
</dbReference>
<dbReference type="EC" id="3.1.3.48" evidence="2"/>
<dbReference type="InterPro" id="IPR023485">
    <property type="entry name" value="Ptyr_pPase"/>
</dbReference>
<feature type="active site" description="Nucleophile" evidence="5">
    <location>
        <position position="9"/>
    </location>
</feature>
<dbReference type="RefSeq" id="WP_317902238.1">
    <property type="nucleotide sequence ID" value="NZ_JAIRBC010000013.1"/>
</dbReference>
<dbReference type="PRINTS" id="PR00719">
    <property type="entry name" value="LMWPTPASE"/>
</dbReference>
<dbReference type="EMBL" id="JAIRBC010000013">
    <property type="protein sequence ID" value="MCG2461090.1"/>
    <property type="molecule type" value="Genomic_DNA"/>
</dbReference>
<feature type="domain" description="Phosphotyrosine protein phosphatase I" evidence="6">
    <location>
        <begin position="3"/>
        <end position="148"/>
    </location>
</feature>
<dbReference type="Pfam" id="PF01451">
    <property type="entry name" value="LMWPc"/>
    <property type="match status" value="1"/>
</dbReference>
<evidence type="ECO:0000313" key="7">
    <source>
        <dbReference type="EMBL" id="MCG2461090.1"/>
    </source>
</evidence>
<feature type="active site" description="Proton donor" evidence="5">
    <location>
        <position position="122"/>
    </location>
</feature>